<comment type="caution">
    <text evidence="1">The sequence shown here is derived from an EMBL/GenBank/DDBJ whole genome shotgun (WGS) entry which is preliminary data.</text>
</comment>
<accession>X1ID91</accession>
<feature type="non-terminal residue" evidence="1">
    <location>
        <position position="58"/>
    </location>
</feature>
<gene>
    <name evidence="1" type="ORF">S03H2_48391</name>
</gene>
<protein>
    <recommendedName>
        <fullName evidence="2">DNA2/NAM7 helicase helicase domain-containing protein</fullName>
    </recommendedName>
</protein>
<name>X1ID91_9ZZZZ</name>
<dbReference type="AlphaFoldDB" id="X1ID91"/>
<reference evidence="1" key="1">
    <citation type="journal article" date="2014" name="Front. Microbiol.">
        <title>High frequency of phylogenetically diverse reductive dehalogenase-homologous genes in deep subseafloor sedimentary metagenomes.</title>
        <authorList>
            <person name="Kawai M."/>
            <person name="Futagami T."/>
            <person name="Toyoda A."/>
            <person name="Takaki Y."/>
            <person name="Nishi S."/>
            <person name="Hori S."/>
            <person name="Arai W."/>
            <person name="Tsubouchi T."/>
            <person name="Morono Y."/>
            <person name="Uchiyama I."/>
            <person name="Ito T."/>
            <person name="Fujiyama A."/>
            <person name="Inagaki F."/>
            <person name="Takami H."/>
        </authorList>
    </citation>
    <scope>NUCLEOTIDE SEQUENCE</scope>
    <source>
        <strain evidence="1">Expedition CK06-06</strain>
    </source>
</reference>
<dbReference type="InterPro" id="IPR027417">
    <property type="entry name" value="P-loop_NTPase"/>
</dbReference>
<dbReference type="Gene3D" id="3.40.50.300">
    <property type="entry name" value="P-loop containing nucleotide triphosphate hydrolases"/>
    <property type="match status" value="1"/>
</dbReference>
<evidence type="ECO:0008006" key="2">
    <source>
        <dbReference type="Google" id="ProtNLM"/>
    </source>
</evidence>
<proteinExistence type="predicted"/>
<dbReference type="EMBL" id="BARU01030506">
    <property type="protein sequence ID" value="GAH64069.1"/>
    <property type="molecule type" value="Genomic_DNA"/>
</dbReference>
<dbReference type="SUPFAM" id="SSF52540">
    <property type="entry name" value="P-loop containing nucleoside triphosphate hydrolases"/>
    <property type="match status" value="1"/>
</dbReference>
<sequence>MTDVSQRIKNLNREQRNAVNSILEGWDGRQDEFILPIVDGPPGTGKTTVGVLAASQHV</sequence>
<evidence type="ECO:0000313" key="1">
    <source>
        <dbReference type="EMBL" id="GAH64069.1"/>
    </source>
</evidence>
<organism evidence="1">
    <name type="scientific">marine sediment metagenome</name>
    <dbReference type="NCBI Taxonomy" id="412755"/>
    <lineage>
        <taxon>unclassified sequences</taxon>
        <taxon>metagenomes</taxon>
        <taxon>ecological metagenomes</taxon>
    </lineage>
</organism>